<dbReference type="HOGENOM" id="CLU_174526_0_0_2"/>
<organism evidence="2 3">
    <name type="scientific">Thermococcus gammatolerans (strain DSM 15229 / JCM 11827 / EJ3)</name>
    <dbReference type="NCBI Taxonomy" id="593117"/>
    <lineage>
        <taxon>Archaea</taxon>
        <taxon>Methanobacteriati</taxon>
        <taxon>Methanobacteriota</taxon>
        <taxon>Thermococci</taxon>
        <taxon>Thermococcales</taxon>
        <taxon>Thermococcaceae</taxon>
        <taxon>Thermococcus</taxon>
    </lineage>
</organism>
<dbReference type="AlphaFoldDB" id="C5A305"/>
<sequence>MKETTAVAVIFSTGLVLSLALRTYWGVVFAAMGIPVYLAYIAREQNILAKSRLYDRDLFVMIGIAIAVILGFDYFWDPRAGLITLAIIVPVIAALHDRIKRSKGGQNVQHG</sequence>
<keyword evidence="3" id="KW-1185">Reference proteome</keyword>
<evidence type="ECO:0000313" key="2">
    <source>
        <dbReference type="EMBL" id="ACS32617.1"/>
    </source>
</evidence>
<dbReference type="Proteomes" id="UP000001488">
    <property type="component" value="Chromosome"/>
</dbReference>
<feature type="transmembrane region" description="Helical" evidence="1">
    <location>
        <begin position="78"/>
        <end position="95"/>
    </location>
</feature>
<gene>
    <name evidence="2" type="ordered locus">TGAM_0115</name>
</gene>
<dbReference type="STRING" id="593117.TGAM_0115"/>
<dbReference type="KEGG" id="tga:TGAM_0115"/>
<protein>
    <submittedName>
        <fullName evidence="2">Uncharacterized protein</fullName>
    </submittedName>
</protein>
<dbReference type="OrthoDB" id="86247at2157"/>
<reference evidence="2 3" key="1">
    <citation type="journal article" date="2007" name="Genome Biol.">
        <title>Genome analysis and genome-wide proteomics of Thermococcus gammatolerans, the most radioresistant organism known amongst the Archaea.</title>
        <authorList>
            <person name="Zivanovic Y."/>
            <person name="Armengaud J."/>
            <person name="Lagorce A."/>
            <person name="Leplat C."/>
            <person name="Guerin P."/>
            <person name="Dutertre M."/>
            <person name="Anthouard V."/>
            <person name="Forterre P."/>
            <person name="Wincker P."/>
            <person name="Confalonieri F."/>
        </authorList>
    </citation>
    <scope>NUCLEOTIDE SEQUENCE [LARGE SCALE GENOMIC DNA]</scope>
    <source>
        <strain evidence="3">DSM 15229 / JCM 11827 / EJ3</strain>
    </source>
</reference>
<dbReference type="RefSeq" id="WP_015857739.1">
    <property type="nucleotide sequence ID" value="NC_012804.1"/>
</dbReference>
<feature type="transmembrane region" description="Helical" evidence="1">
    <location>
        <begin position="23"/>
        <end position="41"/>
    </location>
</feature>
<keyword evidence="1" id="KW-0472">Membrane</keyword>
<keyword evidence="1" id="KW-0812">Transmembrane</keyword>
<accession>C5A305</accession>
<feature type="transmembrane region" description="Helical" evidence="1">
    <location>
        <begin position="53"/>
        <end position="72"/>
    </location>
</feature>
<evidence type="ECO:0000256" key="1">
    <source>
        <dbReference type="SAM" id="Phobius"/>
    </source>
</evidence>
<name>C5A305_THEGJ</name>
<dbReference type="PATRIC" id="fig|593117.10.peg.117"/>
<evidence type="ECO:0000313" key="3">
    <source>
        <dbReference type="Proteomes" id="UP000001488"/>
    </source>
</evidence>
<dbReference type="GeneID" id="7988695"/>
<proteinExistence type="predicted"/>
<dbReference type="PaxDb" id="593117-TGAM_0115"/>
<dbReference type="eggNOG" id="arCOG05794">
    <property type="taxonomic scope" value="Archaea"/>
</dbReference>
<keyword evidence="1" id="KW-1133">Transmembrane helix</keyword>
<dbReference type="EMBL" id="CP001398">
    <property type="protein sequence ID" value="ACS32617.1"/>
    <property type="molecule type" value="Genomic_DNA"/>
</dbReference>